<dbReference type="GO" id="GO:0019991">
    <property type="term" value="P:septate junction assembly"/>
    <property type="evidence" value="ECO:0007669"/>
    <property type="project" value="InterPro"/>
</dbReference>
<accession>A0A653CRC3</accession>
<dbReference type="PANTHER" id="PTHR36692:SF3">
    <property type="entry name" value="PROTEIN SNAKESKIN"/>
    <property type="match status" value="1"/>
</dbReference>
<keyword evidence="1" id="KW-1133">Transmembrane helix</keyword>
<evidence type="ECO:0000313" key="3">
    <source>
        <dbReference type="Proteomes" id="UP000410492"/>
    </source>
</evidence>
<keyword evidence="1" id="KW-0472">Membrane</keyword>
<evidence type="ECO:0000313" key="2">
    <source>
        <dbReference type="EMBL" id="VEN49623.1"/>
    </source>
</evidence>
<proteinExistence type="predicted"/>
<dbReference type="InterPro" id="IPR038976">
    <property type="entry name" value="Ssk"/>
</dbReference>
<name>A0A653CRC3_CALMS</name>
<organism evidence="2 3">
    <name type="scientific">Callosobruchus maculatus</name>
    <name type="common">Southern cowpea weevil</name>
    <name type="synonym">Pulse bruchid</name>
    <dbReference type="NCBI Taxonomy" id="64391"/>
    <lineage>
        <taxon>Eukaryota</taxon>
        <taxon>Metazoa</taxon>
        <taxon>Ecdysozoa</taxon>
        <taxon>Arthropoda</taxon>
        <taxon>Hexapoda</taxon>
        <taxon>Insecta</taxon>
        <taxon>Pterygota</taxon>
        <taxon>Neoptera</taxon>
        <taxon>Endopterygota</taxon>
        <taxon>Coleoptera</taxon>
        <taxon>Polyphaga</taxon>
        <taxon>Cucujiformia</taxon>
        <taxon>Chrysomeloidea</taxon>
        <taxon>Chrysomelidae</taxon>
        <taxon>Bruchinae</taxon>
        <taxon>Bruchini</taxon>
        <taxon>Callosobruchus</taxon>
    </lineage>
</organism>
<dbReference type="EMBL" id="CAACVG010008400">
    <property type="protein sequence ID" value="VEN49623.1"/>
    <property type="molecule type" value="Genomic_DNA"/>
</dbReference>
<sequence>MTSIETVGTIVIKILKVVLNIIILILYRTGFQGYFLGVGGTWNLNEEKNPDAEIIASGIFVGYIIYTLVSLISICFASGDHKT</sequence>
<protein>
    <submittedName>
        <fullName evidence="2">Uncharacterized protein</fullName>
    </submittedName>
</protein>
<dbReference type="GO" id="GO:0005886">
    <property type="term" value="C:plasma membrane"/>
    <property type="evidence" value="ECO:0007669"/>
    <property type="project" value="TreeGrafter"/>
</dbReference>
<feature type="transmembrane region" description="Helical" evidence="1">
    <location>
        <begin position="54"/>
        <end position="77"/>
    </location>
</feature>
<gene>
    <name evidence="2" type="ORF">CALMAC_LOCUS10683</name>
</gene>
<dbReference type="OrthoDB" id="6592556at2759"/>
<dbReference type="PANTHER" id="PTHR36692">
    <property type="entry name" value="PROTEIN SNAKESKIN"/>
    <property type="match status" value="1"/>
</dbReference>
<dbReference type="Proteomes" id="UP000410492">
    <property type="component" value="Unassembled WGS sequence"/>
</dbReference>
<evidence type="ECO:0000256" key="1">
    <source>
        <dbReference type="SAM" id="Phobius"/>
    </source>
</evidence>
<keyword evidence="3" id="KW-1185">Reference proteome</keyword>
<keyword evidence="1" id="KW-0812">Transmembrane</keyword>
<reference evidence="2 3" key="1">
    <citation type="submission" date="2019-01" db="EMBL/GenBank/DDBJ databases">
        <authorList>
            <person name="Sayadi A."/>
        </authorList>
    </citation>
    <scope>NUCLEOTIDE SEQUENCE [LARGE SCALE GENOMIC DNA]</scope>
</reference>
<dbReference type="AlphaFoldDB" id="A0A653CRC3"/>